<dbReference type="PANTHER" id="PTHR12360">
    <property type="entry name" value="NUCLEAR TRANSCRIPTION FACTOR, X-BOX BINDING 1 NFX1"/>
    <property type="match status" value="1"/>
</dbReference>
<dbReference type="SUPFAM" id="SSF82708">
    <property type="entry name" value="R3H domain"/>
    <property type="match status" value="1"/>
</dbReference>
<feature type="region of interest" description="Disordered" evidence="1">
    <location>
        <begin position="825"/>
        <end position="884"/>
    </location>
</feature>
<comment type="caution">
    <text evidence="3">The sequence shown here is derived from an EMBL/GenBank/DDBJ whole genome shotgun (WGS) entry which is preliminary data.</text>
</comment>
<dbReference type="AlphaFoldDB" id="A0A4Z1PIC5"/>
<dbReference type="STRING" id="86259.A0A4Z1PIC5"/>
<accession>A0A4Z1PIC5</accession>
<keyword evidence="4" id="KW-1185">Reference proteome</keyword>
<feature type="compositionally biased region" description="Low complexity" evidence="1">
    <location>
        <begin position="1"/>
        <end position="20"/>
    </location>
</feature>
<dbReference type="Pfam" id="PF01424">
    <property type="entry name" value="R3H"/>
    <property type="match status" value="1"/>
</dbReference>
<gene>
    <name evidence="3" type="ORF">E6O75_ATG00424</name>
</gene>
<feature type="compositionally biased region" description="Polar residues" evidence="1">
    <location>
        <begin position="52"/>
        <end position="63"/>
    </location>
</feature>
<dbReference type="GO" id="GO:0005634">
    <property type="term" value="C:nucleus"/>
    <property type="evidence" value="ECO:0007669"/>
    <property type="project" value="TreeGrafter"/>
</dbReference>
<name>A0A4Z1PIC5_9PEZI</name>
<feature type="compositionally biased region" description="Acidic residues" evidence="1">
    <location>
        <begin position="846"/>
        <end position="858"/>
    </location>
</feature>
<evidence type="ECO:0000259" key="2">
    <source>
        <dbReference type="PROSITE" id="PS51061"/>
    </source>
</evidence>
<feature type="compositionally biased region" description="Basic and acidic residues" evidence="1">
    <location>
        <begin position="825"/>
        <end position="845"/>
    </location>
</feature>
<dbReference type="Proteomes" id="UP000298493">
    <property type="component" value="Unassembled WGS sequence"/>
</dbReference>
<dbReference type="Gene3D" id="3.30.1370.50">
    <property type="entry name" value="R3H-like domain"/>
    <property type="match status" value="1"/>
</dbReference>
<evidence type="ECO:0000313" key="4">
    <source>
        <dbReference type="Proteomes" id="UP000298493"/>
    </source>
</evidence>
<feature type="compositionally biased region" description="Polar residues" evidence="1">
    <location>
        <begin position="106"/>
        <end position="120"/>
    </location>
</feature>
<dbReference type="InterPro" id="IPR001374">
    <property type="entry name" value="R3H_dom"/>
</dbReference>
<sequence length="884" mass="96328">MSAVPAPAAPTAPQASGTAPRRPRNRHRNRGGRANAENGVPVAAPRLLPASITPNTENSNHVSNGAPLRGGRGGRRGGRGRGGDQPGVPRPQAARTGPGGRRFGGQLTTGNDETLPQSDAPQLHAGASEFVPGQPVVVSKGPKPRAPPQPRKRRMSKSTAPDIGSRIHEDVDNGNYECAVCTNEIYRNSKIWSCRTCCAVMPDPASLALRWALNKDAFVVVNLSHVVVSIRITRMAGHVVRSAESSCRVGNTFAVDDATRARAEPVKSLSRLDAIADRKIHVSQAEDDITEEWLYAQKSSPFNAVVGVRPPNRCVIKDTKSHPNACVFAEQTSTVGDMNAANIVVLESARQQSEQNESIGRSMLRRSSTAMALKQNMYAYGRVDGCSHVVSIPAKNSVIKENVVAVERPSSTRLAATVAGLFSNHLYPAAPNHRLVDSPASVLGIAATLKSHTIVTKTASHVPNKSCGHADESKCHSPFTCNEDKPCQHKIFITCDCQRIKQEVKCGATKFAEGNAVKSLKCDDECARLERNRKLALALKIDHDAHRDDHIPYQAETLNMYLKTPAWAQSQEKELRLFAADPDQKRLRFKPMKNNERAFIHSLAEDFGFDSESMDPEPHRHVAIFKTPRFVMAPMKTLAECVRIRQTQRSMTPGMSAIAMEGKAKAKASNLVGDPLNALLLTHARFGLTVEELRTAISPTLATSGSGLQFDISFLPSEEIVLVPLQQQILSERALETTLSNLKPGFVKALTSPNFLGRLQLCRVDDSLNIERRESDSASSGWSQVAAKAAVPKRDISHDRLFSGPRNKNNFAIFSTAASKKKAVSEDTVAKRESSKVKKTQRQESVDEDWMAAEELEEEKERLVSGENTAKNSGDEGEADEMIK</sequence>
<dbReference type="InterPro" id="IPR036867">
    <property type="entry name" value="R3H_dom_sf"/>
</dbReference>
<evidence type="ECO:0000313" key="3">
    <source>
        <dbReference type="EMBL" id="TID27657.1"/>
    </source>
</evidence>
<dbReference type="PANTHER" id="PTHR12360:SF12">
    <property type="entry name" value="TRANSCRIPTIONAL REPRESSOR NF-X1"/>
    <property type="match status" value="1"/>
</dbReference>
<feature type="domain" description="R3H" evidence="2">
    <location>
        <begin position="565"/>
        <end position="628"/>
    </location>
</feature>
<evidence type="ECO:0000256" key="1">
    <source>
        <dbReference type="SAM" id="MobiDB-lite"/>
    </source>
</evidence>
<feature type="compositionally biased region" description="Acidic residues" evidence="1">
    <location>
        <begin position="875"/>
        <end position="884"/>
    </location>
</feature>
<dbReference type="InterPro" id="IPR034078">
    <property type="entry name" value="NFX1_fam"/>
</dbReference>
<dbReference type="GO" id="GO:0000981">
    <property type="term" value="F:DNA-binding transcription factor activity, RNA polymerase II-specific"/>
    <property type="evidence" value="ECO:0007669"/>
    <property type="project" value="TreeGrafter"/>
</dbReference>
<dbReference type="EMBL" id="SNSC02000001">
    <property type="protein sequence ID" value="TID27657.1"/>
    <property type="molecule type" value="Genomic_DNA"/>
</dbReference>
<dbReference type="InterPro" id="IPR034077">
    <property type="entry name" value="R3H_FAP1"/>
</dbReference>
<protein>
    <recommendedName>
        <fullName evidence="2">R3H domain-containing protein</fullName>
    </recommendedName>
</protein>
<organism evidence="3 4">
    <name type="scientific">Venturia nashicola</name>
    <dbReference type="NCBI Taxonomy" id="86259"/>
    <lineage>
        <taxon>Eukaryota</taxon>
        <taxon>Fungi</taxon>
        <taxon>Dikarya</taxon>
        <taxon>Ascomycota</taxon>
        <taxon>Pezizomycotina</taxon>
        <taxon>Dothideomycetes</taxon>
        <taxon>Pleosporomycetidae</taxon>
        <taxon>Venturiales</taxon>
        <taxon>Venturiaceae</taxon>
        <taxon>Venturia</taxon>
    </lineage>
</organism>
<dbReference type="PROSITE" id="PS51061">
    <property type="entry name" value="R3H"/>
    <property type="match status" value="1"/>
</dbReference>
<feature type="compositionally biased region" description="Basic residues" evidence="1">
    <location>
        <begin position="21"/>
        <end position="31"/>
    </location>
</feature>
<dbReference type="FunFam" id="3.30.1370.50:FF:000006">
    <property type="entry name" value="NF-X1 finger transcription factor"/>
    <property type="match status" value="1"/>
</dbReference>
<reference evidence="3 4" key="1">
    <citation type="submission" date="2019-04" db="EMBL/GenBank/DDBJ databases">
        <title>High contiguity whole genome sequence and gene annotation resource for two Venturia nashicola isolates.</title>
        <authorList>
            <person name="Prokchorchik M."/>
            <person name="Won K."/>
            <person name="Lee Y."/>
            <person name="Choi E.D."/>
            <person name="Segonzac C."/>
            <person name="Sohn K.H."/>
        </authorList>
    </citation>
    <scope>NUCLEOTIDE SEQUENCE [LARGE SCALE GENOMIC DNA]</scope>
    <source>
        <strain evidence="3 4">PRI2</strain>
    </source>
</reference>
<dbReference type="CDD" id="cd06006">
    <property type="entry name" value="R3H_unknown_2"/>
    <property type="match status" value="1"/>
</dbReference>
<feature type="region of interest" description="Disordered" evidence="1">
    <location>
        <begin position="1"/>
        <end position="168"/>
    </location>
</feature>
<dbReference type="SMART" id="SM00393">
    <property type="entry name" value="R3H"/>
    <property type="match status" value="1"/>
</dbReference>
<dbReference type="GO" id="GO:0000122">
    <property type="term" value="P:negative regulation of transcription by RNA polymerase II"/>
    <property type="evidence" value="ECO:0007669"/>
    <property type="project" value="TreeGrafter"/>
</dbReference>
<proteinExistence type="predicted"/>
<dbReference type="GO" id="GO:0000977">
    <property type="term" value="F:RNA polymerase II transcription regulatory region sequence-specific DNA binding"/>
    <property type="evidence" value="ECO:0007669"/>
    <property type="project" value="TreeGrafter"/>
</dbReference>